<organism evidence="1 2">
    <name type="scientific">Caerostris darwini</name>
    <dbReference type="NCBI Taxonomy" id="1538125"/>
    <lineage>
        <taxon>Eukaryota</taxon>
        <taxon>Metazoa</taxon>
        <taxon>Ecdysozoa</taxon>
        <taxon>Arthropoda</taxon>
        <taxon>Chelicerata</taxon>
        <taxon>Arachnida</taxon>
        <taxon>Araneae</taxon>
        <taxon>Araneomorphae</taxon>
        <taxon>Entelegynae</taxon>
        <taxon>Araneoidea</taxon>
        <taxon>Araneidae</taxon>
        <taxon>Caerostris</taxon>
    </lineage>
</organism>
<keyword evidence="2" id="KW-1185">Reference proteome</keyword>
<dbReference type="AlphaFoldDB" id="A0AAV4PLA3"/>
<protein>
    <submittedName>
        <fullName evidence="1">Uncharacterized protein</fullName>
    </submittedName>
</protein>
<gene>
    <name evidence="1" type="ORF">CDAR_550171</name>
</gene>
<dbReference type="EMBL" id="BPLQ01002951">
    <property type="protein sequence ID" value="GIX96644.1"/>
    <property type="molecule type" value="Genomic_DNA"/>
</dbReference>
<proteinExistence type="predicted"/>
<sequence length="153" mass="17355">MYLCDVISRFMKNGAQHILSGFESKSSLFNKTKLLKTAYKHAHIYTDILFFGTSRRVGKGLWIHREPSRQHLKNDGRHILTDFERRAAYATKQNCGTLPSIKLQPFPLVKESGPGTCRQLTTMFYFCSNGTCSHLVIFCPLEQAEESAVSIGH</sequence>
<name>A0AAV4PLA3_9ARAC</name>
<dbReference type="Proteomes" id="UP001054837">
    <property type="component" value="Unassembled WGS sequence"/>
</dbReference>
<evidence type="ECO:0000313" key="1">
    <source>
        <dbReference type="EMBL" id="GIX96644.1"/>
    </source>
</evidence>
<reference evidence="1 2" key="1">
    <citation type="submission" date="2021-06" db="EMBL/GenBank/DDBJ databases">
        <title>Caerostris darwini draft genome.</title>
        <authorList>
            <person name="Kono N."/>
            <person name="Arakawa K."/>
        </authorList>
    </citation>
    <scope>NUCLEOTIDE SEQUENCE [LARGE SCALE GENOMIC DNA]</scope>
</reference>
<accession>A0AAV4PLA3</accession>
<comment type="caution">
    <text evidence="1">The sequence shown here is derived from an EMBL/GenBank/DDBJ whole genome shotgun (WGS) entry which is preliminary data.</text>
</comment>
<evidence type="ECO:0000313" key="2">
    <source>
        <dbReference type="Proteomes" id="UP001054837"/>
    </source>
</evidence>